<name>A0A8H7I804_9AGAM</name>
<feature type="compositionally biased region" description="Polar residues" evidence="1">
    <location>
        <begin position="126"/>
        <end position="149"/>
    </location>
</feature>
<reference evidence="2" key="1">
    <citation type="submission" date="2020-09" db="EMBL/GenBank/DDBJ databases">
        <title>Comparative genome analyses of four rice-infecting Rhizoctonia solani isolates reveal extensive enrichment of homogalacturonan modification genes.</title>
        <authorList>
            <person name="Lee D.-Y."/>
            <person name="Jeon J."/>
            <person name="Kim K.-T."/>
            <person name="Cheong K."/>
            <person name="Song H."/>
            <person name="Choi G."/>
            <person name="Ko J."/>
            <person name="Opiyo S.O."/>
            <person name="Zuo S."/>
            <person name="Madhav S."/>
            <person name="Lee Y.-H."/>
            <person name="Wang G.-L."/>
        </authorList>
    </citation>
    <scope>NUCLEOTIDE SEQUENCE</scope>
    <source>
        <strain evidence="2">AG1-IA B2</strain>
    </source>
</reference>
<accession>A0A8H7I804</accession>
<feature type="region of interest" description="Disordered" evidence="1">
    <location>
        <begin position="21"/>
        <end position="41"/>
    </location>
</feature>
<comment type="caution">
    <text evidence="2">The sequence shown here is derived from an EMBL/GenBank/DDBJ whole genome shotgun (WGS) entry which is preliminary data.</text>
</comment>
<gene>
    <name evidence="2" type="ORF">RHS01_07807</name>
</gene>
<feature type="compositionally biased region" description="Pro residues" evidence="1">
    <location>
        <begin position="25"/>
        <end position="39"/>
    </location>
</feature>
<proteinExistence type="predicted"/>
<dbReference type="EMBL" id="JACYCF010000016">
    <property type="protein sequence ID" value="KAF8752216.1"/>
    <property type="molecule type" value="Genomic_DNA"/>
</dbReference>
<evidence type="ECO:0000256" key="1">
    <source>
        <dbReference type="SAM" id="MobiDB-lite"/>
    </source>
</evidence>
<sequence>MPHTPNIKDLPLCLSSTLVPGRPLNSPPPSPDTPAPARPPTRFIPCRKHSLAGLGTGLYLISGSPSLSGEFRTHSSRLYVQQYIPLYSIPPIFNTKRLVDLSQPLQPLALILPASGLSPGQHLSPPRQSIESAVNTTHQSQPETASRPTPHTLLPPDRTKINTVPTTPPSLPPLRRHQRAGYTPSTLAFRAQQNTEPCLDVDVTPLWLLCTRSALGALSLGPLVSFSHVKVGIHALTWLSLG</sequence>
<protein>
    <submittedName>
        <fullName evidence="2">Uncharacterized protein</fullName>
    </submittedName>
</protein>
<feature type="region of interest" description="Disordered" evidence="1">
    <location>
        <begin position="119"/>
        <end position="177"/>
    </location>
</feature>
<evidence type="ECO:0000313" key="3">
    <source>
        <dbReference type="Proteomes" id="UP000614334"/>
    </source>
</evidence>
<dbReference type="AlphaFoldDB" id="A0A8H7I804"/>
<dbReference type="Proteomes" id="UP000614334">
    <property type="component" value="Unassembled WGS sequence"/>
</dbReference>
<evidence type="ECO:0000313" key="2">
    <source>
        <dbReference type="EMBL" id="KAF8752216.1"/>
    </source>
</evidence>
<organism evidence="2 3">
    <name type="scientific">Rhizoctonia solani</name>
    <dbReference type="NCBI Taxonomy" id="456999"/>
    <lineage>
        <taxon>Eukaryota</taxon>
        <taxon>Fungi</taxon>
        <taxon>Dikarya</taxon>
        <taxon>Basidiomycota</taxon>
        <taxon>Agaricomycotina</taxon>
        <taxon>Agaricomycetes</taxon>
        <taxon>Cantharellales</taxon>
        <taxon>Ceratobasidiaceae</taxon>
        <taxon>Rhizoctonia</taxon>
    </lineage>
</organism>